<sequence>MTGVRIDSFAVETGCVELDAITTLFARHVGKYVECVQRVSSCPAVHPRVMLIWGVSLPGCQQGRSTMMGI</sequence>
<evidence type="ECO:0000313" key="1">
    <source>
        <dbReference type="EMBL" id="KIK33433.1"/>
    </source>
</evidence>
<accession>A0A0D0AN30</accession>
<dbReference type="HOGENOM" id="CLU_2759521_0_0_1"/>
<dbReference type="EMBL" id="KN835944">
    <property type="protein sequence ID" value="KIK33433.1"/>
    <property type="molecule type" value="Genomic_DNA"/>
</dbReference>
<organism evidence="1 2">
    <name type="scientific">Suillus luteus UH-Slu-Lm8-n1</name>
    <dbReference type="NCBI Taxonomy" id="930992"/>
    <lineage>
        <taxon>Eukaryota</taxon>
        <taxon>Fungi</taxon>
        <taxon>Dikarya</taxon>
        <taxon>Basidiomycota</taxon>
        <taxon>Agaricomycotina</taxon>
        <taxon>Agaricomycetes</taxon>
        <taxon>Agaricomycetidae</taxon>
        <taxon>Boletales</taxon>
        <taxon>Suillineae</taxon>
        <taxon>Suillaceae</taxon>
        <taxon>Suillus</taxon>
    </lineage>
</organism>
<evidence type="ECO:0000313" key="2">
    <source>
        <dbReference type="Proteomes" id="UP000054485"/>
    </source>
</evidence>
<protein>
    <submittedName>
        <fullName evidence="1">Uncharacterized protein</fullName>
    </submittedName>
</protein>
<name>A0A0D0AN30_9AGAM</name>
<reference evidence="2" key="2">
    <citation type="submission" date="2015-01" db="EMBL/GenBank/DDBJ databases">
        <title>Evolutionary Origins and Diversification of the Mycorrhizal Mutualists.</title>
        <authorList>
            <consortium name="DOE Joint Genome Institute"/>
            <consortium name="Mycorrhizal Genomics Consortium"/>
            <person name="Kohler A."/>
            <person name="Kuo A."/>
            <person name="Nagy L.G."/>
            <person name="Floudas D."/>
            <person name="Copeland A."/>
            <person name="Barry K.W."/>
            <person name="Cichocki N."/>
            <person name="Veneault-Fourrey C."/>
            <person name="LaButti K."/>
            <person name="Lindquist E.A."/>
            <person name="Lipzen A."/>
            <person name="Lundell T."/>
            <person name="Morin E."/>
            <person name="Murat C."/>
            <person name="Riley R."/>
            <person name="Ohm R."/>
            <person name="Sun H."/>
            <person name="Tunlid A."/>
            <person name="Henrissat B."/>
            <person name="Grigoriev I.V."/>
            <person name="Hibbett D.S."/>
            <person name="Martin F."/>
        </authorList>
    </citation>
    <scope>NUCLEOTIDE SEQUENCE [LARGE SCALE GENOMIC DNA]</scope>
    <source>
        <strain evidence="2">UH-Slu-Lm8-n1</strain>
    </source>
</reference>
<keyword evidence="2" id="KW-1185">Reference proteome</keyword>
<dbReference type="OrthoDB" id="10349603at2759"/>
<dbReference type="AlphaFoldDB" id="A0A0D0AN30"/>
<dbReference type="Proteomes" id="UP000054485">
    <property type="component" value="Unassembled WGS sequence"/>
</dbReference>
<gene>
    <name evidence="1" type="ORF">CY34DRAFT_813601</name>
</gene>
<proteinExistence type="predicted"/>
<dbReference type="InParanoid" id="A0A0D0AN30"/>
<reference evidence="1 2" key="1">
    <citation type="submission" date="2014-04" db="EMBL/GenBank/DDBJ databases">
        <authorList>
            <consortium name="DOE Joint Genome Institute"/>
            <person name="Kuo A."/>
            <person name="Ruytinx J."/>
            <person name="Rineau F."/>
            <person name="Colpaert J."/>
            <person name="Kohler A."/>
            <person name="Nagy L.G."/>
            <person name="Floudas D."/>
            <person name="Copeland A."/>
            <person name="Barry K.W."/>
            <person name="Cichocki N."/>
            <person name="Veneault-Fourrey C."/>
            <person name="LaButti K."/>
            <person name="Lindquist E.A."/>
            <person name="Lipzen A."/>
            <person name="Lundell T."/>
            <person name="Morin E."/>
            <person name="Murat C."/>
            <person name="Sun H."/>
            <person name="Tunlid A."/>
            <person name="Henrissat B."/>
            <person name="Grigoriev I.V."/>
            <person name="Hibbett D.S."/>
            <person name="Martin F."/>
            <person name="Nordberg H.P."/>
            <person name="Cantor M.N."/>
            <person name="Hua S.X."/>
        </authorList>
    </citation>
    <scope>NUCLEOTIDE SEQUENCE [LARGE SCALE GENOMIC DNA]</scope>
    <source>
        <strain evidence="1 2">UH-Slu-Lm8-n1</strain>
    </source>
</reference>